<sequence>MKKLPKTLKLILIFALVQLILHTIGEYTICGIFYSMEGQGILEHQLLMFSAITGDVFIGLGLFVLLAFVNKRSDWFLDKWQRKDIVIYLLYSILIAFYFEIHALHTGRWGYQANMPLVPGTPIGLVPVVHLLIILPLSLIITKKIYQSKFA</sequence>
<dbReference type="eggNOG" id="ENOG503091E">
    <property type="taxonomic scope" value="Bacteria"/>
</dbReference>
<dbReference type="RefSeq" id="WP_013406817.1">
    <property type="nucleotide sequence ID" value="NC_014654.1"/>
</dbReference>
<dbReference type="KEGG" id="has:Halsa_2354"/>
<evidence type="ECO:0000313" key="3">
    <source>
        <dbReference type="Proteomes" id="UP000007434"/>
    </source>
</evidence>
<dbReference type="HOGENOM" id="CLU_1765481_0_0_9"/>
<feature type="transmembrane region" description="Helical" evidence="1">
    <location>
        <begin position="12"/>
        <end position="34"/>
    </location>
</feature>
<gene>
    <name evidence="2" type="ordered locus">Halsa_2354</name>
</gene>
<proteinExistence type="predicted"/>
<organism evidence="2 3">
    <name type="scientific">Halanaerobium hydrogeniformans</name>
    <name type="common">Halanaerobium sp. (strain sapolanicus)</name>
    <dbReference type="NCBI Taxonomy" id="656519"/>
    <lineage>
        <taxon>Bacteria</taxon>
        <taxon>Bacillati</taxon>
        <taxon>Bacillota</taxon>
        <taxon>Clostridia</taxon>
        <taxon>Halanaerobiales</taxon>
        <taxon>Halanaerobiaceae</taxon>
        <taxon>Halanaerobium</taxon>
    </lineage>
</organism>
<feature type="transmembrane region" description="Helical" evidence="1">
    <location>
        <begin position="85"/>
        <end position="104"/>
    </location>
</feature>
<keyword evidence="1" id="KW-1133">Transmembrane helix</keyword>
<feature type="transmembrane region" description="Helical" evidence="1">
    <location>
        <begin position="124"/>
        <end position="142"/>
    </location>
</feature>
<evidence type="ECO:0000313" key="2">
    <source>
        <dbReference type="EMBL" id="ADQ15758.1"/>
    </source>
</evidence>
<keyword evidence="1" id="KW-0472">Membrane</keyword>
<name>E4RL77_HALHG</name>
<keyword evidence="3" id="KW-1185">Reference proteome</keyword>
<dbReference type="EMBL" id="CP002304">
    <property type="protein sequence ID" value="ADQ15758.1"/>
    <property type="molecule type" value="Genomic_DNA"/>
</dbReference>
<accession>E4RL77</accession>
<feature type="transmembrane region" description="Helical" evidence="1">
    <location>
        <begin position="46"/>
        <end position="69"/>
    </location>
</feature>
<protein>
    <submittedName>
        <fullName evidence="2">Uncharacterized protein</fullName>
    </submittedName>
</protein>
<evidence type="ECO:0000256" key="1">
    <source>
        <dbReference type="SAM" id="Phobius"/>
    </source>
</evidence>
<reference evidence="2 3" key="2">
    <citation type="journal article" date="2011" name="J. Bacteriol.">
        <title>Complete Genome Sequence of the Haloalkaliphilic, Hydrogen Producing Halanaerobium hydrogenoformans.</title>
        <authorList>
            <person name="Brown S.D."/>
            <person name="Begemann M.B."/>
            <person name="Mormile M.R."/>
            <person name="Wall J.D."/>
            <person name="Han C.S."/>
            <person name="Goodwin L.A."/>
            <person name="Pitluck S."/>
            <person name="Land M.L."/>
            <person name="Hauser L.J."/>
            <person name="Elias D.A."/>
        </authorList>
    </citation>
    <scope>NUCLEOTIDE SEQUENCE [LARGE SCALE GENOMIC DNA]</scope>
    <source>
        <strain evidence="3">sapolanicus</strain>
    </source>
</reference>
<dbReference type="AlphaFoldDB" id="E4RL77"/>
<keyword evidence="1" id="KW-0812">Transmembrane</keyword>
<dbReference type="Proteomes" id="UP000007434">
    <property type="component" value="Chromosome"/>
</dbReference>
<reference evidence="2 3" key="1">
    <citation type="submission" date="2010-11" db="EMBL/GenBank/DDBJ databases">
        <title>Complete sequence of Halanaerobium sp. sapolanicus.</title>
        <authorList>
            <consortium name="US DOE Joint Genome Institute"/>
            <person name="Lucas S."/>
            <person name="Copeland A."/>
            <person name="Lapidus A."/>
            <person name="Cheng J.-F."/>
            <person name="Bruce D."/>
            <person name="Goodwin L."/>
            <person name="Pitluck S."/>
            <person name="Davenport K."/>
            <person name="Detter J.C."/>
            <person name="Han C."/>
            <person name="Tapia R."/>
            <person name="Land M."/>
            <person name="Hauser L."/>
            <person name="Jeffries C."/>
            <person name="Kyrpides N."/>
            <person name="Ivanova N."/>
            <person name="Mikhailova N."/>
            <person name="Begemann M.B."/>
            <person name="Mormile M.R."/>
            <person name="Wall J.D."/>
            <person name="Elias D.A."/>
            <person name="Woyke T."/>
        </authorList>
    </citation>
    <scope>NUCLEOTIDE SEQUENCE [LARGE SCALE GENOMIC DNA]</scope>
    <source>
        <strain evidence="3">sapolanicus</strain>
    </source>
</reference>